<evidence type="ECO:0000256" key="2">
    <source>
        <dbReference type="ARBA" id="ARBA00023125"/>
    </source>
</evidence>
<reference evidence="8" key="1">
    <citation type="submission" date="2016-10" db="EMBL/GenBank/DDBJ databases">
        <authorList>
            <person name="Varghese N."/>
            <person name="Submissions S."/>
        </authorList>
    </citation>
    <scope>NUCLEOTIDE SEQUENCE [LARGE SCALE GENOMIC DNA]</scope>
    <source>
        <strain evidence="8">CGMCC 4.5579</strain>
    </source>
</reference>
<dbReference type="InterPro" id="IPR001647">
    <property type="entry name" value="HTH_TetR"/>
</dbReference>
<keyword evidence="2 4" id="KW-0238">DNA-binding</keyword>
<dbReference type="Gene3D" id="1.10.357.10">
    <property type="entry name" value="Tetracycline Repressor, domain 2"/>
    <property type="match status" value="1"/>
</dbReference>
<name>A0A1I5Q6T6_9PSEU</name>
<evidence type="ECO:0000313" key="7">
    <source>
        <dbReference type="EMBL" id="SFP41576.1"/>
    </source>
</evidence>
<evidence type="ECO:0000313" key="8">
    <source>
        <dbReference type="Proteomes" id="UP000198727"/>
    </source>
</evidence>
<dbReference type="STRING" id="587909.SAMN05421810_102521"/>
<evidence type="ECO:0000256" key="4">
    <source>
        <dbReference type="PROSITE-ProRule" id="PRU00335"/>
    </source>
</evidence>
<evidence type="ECO:0000256" key="1">
    <source>
        <dbReference type="ARBA" id="ARBA00023015"/>
    </source>
</evidence>
<dbReference type="Proteomes" id="UP000198727">
    <property type="component" value="Unassembled WGS sequence"/>
</dbReference>
<dbReference type="InterPro" id="IPR009057">
    <property type="entry name" value="Homeodomain-like_sf"/>
</dbReference>
<dbReference type="RefSeq" id="WP_166677561.1">
    <property type="nucleotide sequence ID" value="NZ_FOWW01000002.1"/>
</dbReference>
<proteinExistence type="predicted"/>
<dbReference type="SUPFAM" id="SSF48498">
    <property type="entry name" value="Tetracyclin repressor-like, C-terminal domain"/>
    <property type="match status" value="1"/>
</dbReference>
<sequence>MAAAIDLAQREGLEALSMRRLAGVLGVAPMSLYNYVAGRDELEMLMMRAAFAANPLPDARPMGWRTTIEVVYRLQWQLYRTHRWLAEVLSVTRPPLAPEAMRYSEWTLEALAEVGLKPAERVHATIALAGLTKGLALGAIGELRAEDESRLRNSQWWLTSDAEAATVLATGAYPRLSEIADLVPATGLDSLDEAFHHLSKATSTTWRPAQRNDPPADDRSPSSCVPFIEELGEPAVEEGVEIDHLLHTAVDGGTGSVALDELLDLVVELPSALRLVLLRRRSRWRIEVRQLPPQRL</sequence>
<dbReference type="AlphaFoldDB" id="A0A1I5Q6T6"/>
<dbReference type="GO" id="GO:0003677">
    <property type="term" value="F:DNA binding"/>
    <property type="evidence" value="ECO:0007669"/>
    <property type="project" value="UniProtKB-UniRule"/>
</dbReference>
<protein>
    <submittedName>
        <fullName evidence="7">Regulatory protein, tetR family</fullName>
    </submittedName>
</protein>
<organism evidence="7 8">
    <name type="scientific">Amycolatopsis arida</name>
    <dbReference type="NCBI Taxonomy" id="587909"/>
    <lineage>
        <taxon>Bacteria</taxon>
        <taxon>Bacillati</taxon>
        <taxon>Actinomycetota</taxon>
        <taxon>Actinomycetes</taxon>
        <taxon>Pseudonocardiales</taxon>
        <taxon>Pseudonocardiaceae</taxon>
        <taxon>Amycolatopsis</taxon>
    </lineage>
</organism>
<dbReference type="SUPFAM" id="SSF46689">
    <property type="entry name" value="Homeodomain-like"/>
    <property type="match status" value="1"/>
</dbReference>
<feature type="DNA-binding region" description="H-T-H motif" evidence="4">
    <location>
        <begin position="17"/>
        <end position="36"/>
    </location>
</feature>
<dbReference type="InterPro" id="IPR036271">
    <property type="entry name" value="Tet_transcr_reg_TetR-rel_C_sf"/>
</dbReference>
<gene>
    <name evidence="7" type="ORF">SAMN05421810_102521</name>
</gene>
<keyword evidence="1" id="KW-0805">Transcription regulation</keyword>
<feature type="domain" description="HTH tetR-type" evidence="6">
    <location>
        <begin position="1"/>
        <end position="54"/>
    </location>
</feature>
<accession>A0A1I5Q6T6</accession>
<dbReference type="Pfam" id="PF02909">
    <property type="entry name" value="TetR_C_1"/>
    <property type="match status" value="1"/>
</dbReference>
<evidence type="ECO:0000256" key="3">
    <source>
        <dbReference type="ARBA" id="ARBA00023163"/>
    </source>
</evidence>
<dbReference type="EMBL" id="FOWW01000002">
    <property type="protein sequence ID" value="SFP41576.1"/>
    <property type="molecule type" value="Genomic_DNA"/>
</dbReference>
<keyword evidence="3" id="KW-0804">Transcription</keyword>
<keyword evidence="8" id="KW-1185">Reference proteome</keyword>
<dbReference type="GO" id="GO:0045892">
    <property type="term" value="P:negative regulation of DNA-templated transcription"/>
    <property type="evidence" value="ECO:0007669"/>
    <property type="project" value="InterPro"/>
</dbReference>
<evidence type="ECO:0000259" key="6">
    <source>
        <dbReference type="PROSITE" id="PS50977"/>
    </source>
</evidence>
<dbReference type="Gene3D" id="1.10.10.60">
    <property type="entry name" value="Homeodomain-like"/>
    <property type="match status" value="1"/>
</dbReference>
<dbReference type="InterPro" id="IPR004111">
    <property type="entry name" value="Repressor_TetR_C"/>
</dbReference>
<evidence type="ECO:0000256" key="5">
    <source>
        <dbReference type="SAM" id="MobiDB-lite"/>
    </source>
</evidence>
<feature type="region of interest" description="Disordered" evidence="5">
    <location>
        <begin position="202"/>
        <end position="223"/>
    </location>
</feature>
<dbReference type="PROSITE" id="PS50977">
    <property type="entry name" value="HTH_TETR_2"/>
    <property type="match status" value="1"/>
</dbReference>